<dbReference type="Proteomes" id="UP001162156">
    <property type="component" value="Unassembled WGS sequence"/>
</dbReference>
<dbReference type="AlphaFoldDB" id="A0AAV8WTR2"/>
<dbReference type="EMBL" id="JANEYF010004825">
    <property type="protein sequence ID" value="KAJ8929987.1"/>
    <property type="molecule type" value="Genomic_DNA"/>
</dbReference>
<organism evidence="1 2">
    <name type="scientific">Rhamnusium bicolor</name>
    <dbReference type="NCBI Taxonomy" id="1586634"/>
    <lineage>
        <taxon>Eukaryota</taxon>
        <taxon>Metazoa</taxon>
        <taxon>Ecdysozoa</taxon>
        <taxon>Arthropoda</taxon>
        <taxon>Hexapoda</taxon>
        <taxon>Insecta</taxon>
        <taxon>Pterygota</taxon>
        <taxon>Neoptera</taxon>
        <taxon>Endopterygota</taxon>
        <taxon>Coleoptera</taxon>
        <taxon>Polyphaga</taxon>
        <taxon>Cucujiformia</taxon>
        <taxon>Chrysomeloidea</taxon>
        <taxon>Cerambycidae</taxon>
        <taxon>Lepturinae</taxon>
        <taxon>Rhagiini</taxon>
        <taxon>Rhamnusium</taxon>
    </lineage>
</organism>
<keyword evidence="2" id="KW-1185">Reference proteome</keyword>
<comment type="caution">
    <text evidence="1">The sequence shown here is derived from an EMBL/GenBank/DDBJ whole genome shotgun (WGS) entry which is preliminary data.</text>
</comment>
<gene>
    <name evidence="1" type="ORF">NQ314_017276</name>
</gene>
<accession>A0AAV8WTR2</accession>
<proteinExistence type="predicted"/>
<name>A0AAV8WTR2_9CUCU</name>
<reference evidence="1" key="1">
    <citation type="journal article" date="2023" name="Insect Mol. Biol.">
        <title>Genome sequencing provides insights into the evolution of gene families encoding plant cell wall-degrading enzymes in longhorned beetles.</title>
        <authorList>
            <person name="Shin N.R."/>
            <person name="Okamura Y."/>
            <person name="Kirsch R."/>
            <person name="Pauchet Y."/>
        </authorList>
    </citation>
    <scope>NUCLEOTIDE SEQUENCE</scope>
    <source>
        <strain evidence="1">RBIC_L_NR</strain>
    </source>
</reference>
<evidence type="ECO:0000313" key="1">
    <source>
        <dbReference type="EMBL" id="KAJ8929987.1"/>
    </source>
</evidence>
<evidence type="ECO:0000313" key="2">
    <source>
        <dbReference type="Proteomes" id="UP001162156"/>
    </source>
</evidence>
<protein>
    <submittedName>
        <fullName evidence="1">Uncharacterized protein</fullName>
    </submittedName>
</protein>
<sequence>MNPAECHWTCQQSKLEHLPNNIFSNKEIRDKLFTRRRNEMGTDCDCHILLDRTRPPHSYLNLPMDYDYRFEEQVNLNLSIAKIAVNVYQRGEYITFSC</sequence>